<dbReference type="Proteomes" id="UP000233556">
    <property type="component" value="Unassembled WGS sequence"/>
</dbReference>
<comment type="similarity">
    <text evidence="2">Belongs to the small GTPase superfamily. Rab family.</text>
</comment>
<dbReference type="PANTHER" id="PTHR47980">
    <property type="entry name" value="LD44762P"/>
    <property type="match status" value="1"/>
</dbReference>
<name>A0A2I0TDZ9_LIMLA</name>
<comment type="catalytic activity">
    <reaction evidence="7">
        <text>GTP + H2O = GDP + phosphate + H(+)</text>
        <dbReference type="Rhea" id="RHEA:19669"/>
        <dbReference type="ChEBI" id="CHEBI:15377"/>
        <dbReference type="ChEBI" id="CHEBI:15378"/>
        <dbReference type="ChEBI" id="CHEBI:37565"/>
        <dbReference type="ChEBI" id="CHEBI:43474"/>
        <dbReference type="ChEBI" id="CHEBI:58189"/>
        <dbReference type="EC" id="3.6.5.2"/>
    </reaction>
    <physiologicalReaction direction="left-to-right" evidence="7">
        <dbReference type="Rhea" id="RHEA:19670"/>
    </physiologicalReaction>
</comment>
<evidence type="ECO:0000256" key="3">
    <source>
        <dbReference type="ARBA" id="ARBA00011984"/>
    </source>
</evidence>
<reference evidence="9" key="2">
    <citation type="submission" date="2017-12" db="EMBL/GenBank/DDBJ databases">
        <title>Genome sequence of the Bar-tailed Godwit (Limosa lapponica baueri).</title>
        <authorList>
            <person name="Lima N.C.B."/>
            <person name="Parody-Merino A.M."/>
            <person name="Battley P.F."/>
            <person name="Fidler A.E."/>
            <person name="Prosdocimi F."/>
        </authorList>
    </citation>
    <scope>NUCLEOTIDE SEQUENCE [LARGE SCALE GENOMIC DNA]</scope>
</reference>
<dbReference type="GO" id="GO:0016020">
    <property type="term" value="C:membrane"/>
    <property type="evidence" value="ECO:0007669"/>
    <property type="project" value="UniProtKB-SubCell"/>
</dbReference>
<organism evidence="8 9">
    <name type="scientific">Limosa lapponica baueri</name>
    <dbReference type="NCBI Taxonomy" id="1758121"/>
    <lineage>
        <taxon>Eukaryota</taxon>
        <taxon>Metazoa</taxon>
        <taxon>Chordata</taxon>
        <taxon>Craniata</taxon>
        <taxon>Vertebrata</taxon>
        <taxon>Euteleostomi</taxon>
        <taxon>Archelosauria</taxon>
        <taxon>Archosauria</taxon>
        <taxon>Dinosauria</taxon>
        <taxon>Saurischia</taxon>
        <taxon>Theropoda</taxon>
        <taxon>Coelurosauria</taxon>
        <taxon>Aves</taxon>
        <taxon>Neognathae</taxon>
        <taxon>Neoaves</taxon>
        <taxon>Charadriiformes</taxon>
        <taxon>Scolopacidae</taxon>
        <taxon>Limosa</taxon>
    </lineage>
</organism>
<evidence type="ECO:0000256" key="1">
    <source>
        <dbReference type="ARBA" id="ARBA00004635"/>
    </source>
</evidence>
<keyword evidence="6" id="KW-0636">Prenylation</keyword>
<proteinExistence type="inferred from homology"/>
<comment type="subcellular location">
    <subcellularLocation>
        <location evidence="1">Membrane</location>
        <topology evidence="1">Lipid-anchor</topology>
    </subcellularLocation>
</comment>
<protein>
    <recommendedName>
        <fullName evidence="3">small monomeric GTPase</fullName>
        <ecNumber evidence="3">3.6.5.2</ecNumber>
    </recommendedName>
</protein>
<keyword evidence="6" id="KW-0449">Lipoprotein</keyword>
<evidence type="ECO:0000256" key="6">
    <source>
        <dbReference type="ARBA" id="ARBA00023289"/>
    </source>
</evidence>
<dbReference type="InterPro" id="IPR001806">
    <property type="entry name" value="Small_GTPase"/>
</dbReference>
<dbReference type="SMART" id="SM00175">
    <property type="entry name" value="RAB"/>
    <property type="match status" value="1"/>
</dbReference>
<dbReference type="AlphaFoldDB" id="A0A2I0TDZ9"/>
<sequence>MMERLILGVISKHMEEKKAIRSSQHGFTKGKSCLTNLIAFYDGMTGWIDEGRADRAGQERYRTITTAYYRGAMGFILTYNITNEESFNAVQNCLYQAATSLVKGSSASVTAQQLGSLARDKAIDKGIGKRAVVLSLWQRLLSSVRDSYPFKEEPATS</sequence>
<evidence type="ECO:0000313" key="8">
    <source>
        <dbReference type="EMBL" id="PKU31996.1"/>
    </source>
</evidence>
<dbReference type="SUPFAM" id="SSF52540">
    <property type="entry name" value="P-loop containing nucleoside triphosphate hydrolases"/>
    <property type="match status" value="1"/>
</dbReference>
<evidence type="ECO:0000313" key="9">
    <source>
        <dbReference type="Proteomes" id="UP000233556"/>
    </source>
</evidence>
<keyword evidence="9" id="KW-1185">Reference proteome</keyword>
<evidence type="ECO:0000256" key="7">
    <source>
        <dbReference type="ARBA" id="ARBA00047660"/>
    </source>
</evidence>
<dbReference type="EMBL" id="KZ511956">
    <property type="protein sequence ID" value="PKU31996.1"/>
    <property type="molecule type" value="Genomic_DNA"/>
</dbReference>
<dbReference type="Gene3D" id="3.40.50.300">
    <property type="entry name" value="P-loop containing nucleotide triphosphate hydrolases"/>
    <property type="match status" value="1"/>
</dbReference>
<accession>A0A2I0TDZ9</accession>
<reference evidence="9" key="1">
    <citation type="submission" date="2017-11" db="EMBL/GenBank/DDBJ databases">
        <authorList>
            <person name="Lima N.C."/>
            <person name="Parody-Merino A.M."/>
            <person name="Battley P.F."/>
            <person name="Fidler A.E."/>
            <person name="Prosdocimi F."/>
        </authorList>
    </citation>
    <scope>NUCLEOTIDE SEQUENCE [LARGE SCALE GENOMIC DNA]</scope>
</reference>
<dbReference type="GO" id="GO:0003925">
    <property type="term" value="F:G protein activity"/>
    <property type="evidence" value="ECO:0007669"/>
    <property type="project" value="UniProtKB-EC"/>
</dbReference>
<dbReference type="Pfam" id="PF00071">
    <property type="entry name" value="Ras"/>
    <property type="match status" value="1"/>
</dbReference>
<keyword evidence="4" id="KW-0547">Nucleotide-binding</keyword>
<dbReference type="GO" id="GO:0005525">
    <property type="term" value="F:GTP binding"/>
    <property type="evidence" value="ECO:0007669"/>
    <property type="project" value="UniProtKB-KW"/>
</dbReference>
<dbReference type="PROSITE" id="PS51419">
    <property type="entry name" value="RAB"/>
    <property type="match status" value="1"/>
</dbReference>
<evidence type="ECO:0000256" key="5">
    <source>
        <dbReference type="ARBA" id="ARBA00023134"/>
    </source>
</evidence>
<evidence type="ECO:0000256" key="4">
    <source>
        <dbReference type="ARBA" id="ARBA00022741"/>
    </source>
</evidence>
<evidence type="ECO:0000256" key="2">
    <source>
        <dbReference type="ARBA" id="ARBA00006270"/>
    </source>
</evidence>
<dbReference type="InterPro" id="IPR050305">
    <property type="entry name" value="Small_GTPase_Rab"/>
</dbReference>
<gene>
    <name evidence="8" type="ORF">llap_17700</name>
</gene>
<dbReference type="InterPro" id="IPR027417">
    <property type="entry name" value="P-loop_NTPase"/>
</dbReference>
<dbReference type="EC" id="3.6.5.2" evidence="3"/>
<keyword evidence="5" id="KW-0342">GTP-binding</keyword>